<keyword evidence="3" id="KW-1185">Reference proteome</keyword>
<reference evidence="2 3" key="1">
    <citation type="submission" date="2019-02" db="EMBL/GenBank/DDBJ databases">
        <title>Deep-cultivation of Planctomycetes and their phenomic and genomic characterization uncovers novel biology.</title>
        <authorList>
            <person name="Wiegand S."/>
            <person name="Jogler M."/>
            <person name="Boedeker C."/>
            <person name="Pinto D."/>
            <person name="Vollmers J."/>
            <person name="Rivas-Marin E."/>
            <person name="Kohn T."/>
            <person name="Peeters S.H."/>
            <person name="Heuer A."/>
            <person name="Rast P."/>
            <person name="Oberbeckmann S."/>
            <person name="Bunk B."/>
            <person name="Jeske O."/>
            <person name="Meyerdierks A."/>
            <person name="Storesund J.E."/>
            <person name="Kallscheuer N."/>
            <person name="Luecker S."/>
            <person name="Lage O.M."/>
            <person name="Pohl T."/>
            <person name="Merkel B.J."/>
            <person name="Hornburger P."/>
            <person name="Mueller R.-W."/>
            <person name="Bruemmer F."/>
            <person name="Labrenz M."/>
            <person name="Spormann A.M."/>
            <person name="Op den Camp H."/>
            <person name="Overmann J."/>
            <person name="Amann R."/>
            <person name="Jetten M.S.M."/>
            <person name="Mascher T."/>
            <person name="Medema M.H."/>
            <person name="Devos D.P."/>
            <person name="Kaster A.-K."/>
            <person name="Ovreas L."/>
            <person name="Rohde M."/>
            <person name="Galperin M.Y."/>
            <person name="Jogler C."/>
        </authorList>
    </citation>
    <scope>NUCLEOTIDE SEQUENCE [LARGE SCALE GENOMIC DNA]</scope>
    <source>
        <strain evidence="2 3">Poly30</strain>
    </source>
</reference>
<evidence type="ECO:0000256" key="1">
    <source>
        <dbReference type="SAM" id="MobiDB-lite"/>
    </source>
</evidence>
<dbReference type="Proteomes" id="UP000320390">
    <property type="component" value="Chromosome"/>
</dbReference>
<dbReference type="AlphaFoldDB" id="A0A518ERG2"/>
<feature type="region of interest" description="Disordered" evidence="1">
    <location>
        <begin position="23"/>
        <end position="78"/>
    </location>
</feature>
<proteinExistence type="predicted"/>
<sequence length="78" mass="8557">MTDMHAWVFRHLDQLRPIYERDFPPYPHGSRGADAQGGERGKPPGVAAAPGTMYRVPGSLDVSMAPMPGHEGRRQSVT</sequence>
<protein>
    <submittedName>
        <fullName evidence="2">Uncharacterized protein</fullName>
    </submittedName>
</protein>
<accession>A0A518ERG2</accession>
<organism evidence="2 3">
    <name type="scientific">Saltatorellus ferox</name>
    <dbReference type="NCBI Taxonomy" id="2528018"/>
    <lineage>
        <taxon>Bacteria</taxon>
        <taxon>Pseudomonadati</taxon>
        <taxon>Planctomycetota</taxon>
        <taxon>Planctomycetia</taxon>
        <taxon>Planctomycetia incertae sedis</taxon>
        <taxon>Saltatorellus</taxon>
    </lineage>
</organism>
<name>A0A518ERG2_9BACT</name>
<dbReference type="EMBL" id="CP036434">
    <property type="protein sequence ID" value="QDV06681.1"/>
    <property type="molecule type" value="Genomic_DNA"/>
</dbReference>
<gene>
    <name evidence="2" type="ORF">Poly30_21960</name>
</gene>
<evidence type="ECO:0000313" key="2">
    <source>
        <dbReference type="EMBL" id="QDV06681.1"/>
    </source>
</evidence>
<evidence type="ECO:0000313" key="3">
    <source>
        <dbReference type="Proteomes" id="UP000320390"/>
    </source>
</evidence>